<feature type="coiled-coil region" evidence="1">
    <location>
        <begin position="143"/>
        <end position="212"/>
    </location>
</feature>
<dbReference type="GeneID" id="25975641"/>
<gene>
    <name evidence="3" type="ORF">CMQ_2630</name>
</gene>
<name>F0XHT4_GROCL</name>
<keyword evidence="1" id="KW-0175">Coiled coil</keyword>
<dbReference type="AlphaFoldDB" id="F0XHT4"/>
<accession>F0XHT4</accession>
<dbReference type="OrthoDB" id="5421041at2759"/>
<sequence>MSKYEAMGVDTAAIAADPSRVVDGLVGAIKSIAADPNYQILADVFNEVLQLRTKNRELVDTNRNVFEQYWQFRNELEKSRAEIEHAKAALQEELACKVKELADLTDTHNSLSTELSKTKTTLGEAIDNKETLEADVSTTKTEIDGLRTTLATLKEDLSQVTSKLEEQKHVAAKTEEQNSTLKASLFEREDELEKVKSDLQTTEQQLQEAVSRGDGLRETLDQTQHELTAKTMRLIELNNYRVVMKEEPEDVFVKILDNVWTKVFDLVESHFQQDLADHVLSDASRWNNLRNADALKGPTQFPLPQTNSPIAKAMRIAAVLSVLSRTLYRYIFRPFYLLRDDEEFTDLLHEVEDDNPTMEENIRATLLATMPEVQQASAKARAQHVVREVSWVVQHLLDAIAYKSFCTSLGSACAVACIEWQKIQRARTKIEPYFGPPYDDFDWQELPLPEFDGRSSTTRHRSRDSSVTRCESRARGIEHSDLEVLSGANDKAGGDGVSKKSAASKLVSRTPSPQRVEGKSGTPVSVSVPEIIADVDMQHENAAPISEMDEDSEVDPSDIILVVWPSMVVVENGEQSPITQGLVISKQQASLAYHEVRMARIGHRSYSKRSRTLSIPSTPISSVVGGFKQDLSFLTEVGERESVA</sequence>
<organism evidence="4">
    <name type="scientific">Grosmannia clavigera (strain kw1407 / UAMH 11150)</name>
    <name type="common">Blue stain fungus</name>
    <name type="synonym">Graphiocladiella clavigera</name>
    <dbReference type="NCBI Taxonomy" id="655863"/>
    <lineage>
        <taxon>Eukaryota</taxon>
        <taxon>Fungi</taxon>
        <taxon>Dikarya</taxon>
        <taxon>Ascomycota</taxon>
        <taxon>Pezizomycotina</taxon>
        <taxon>Sordariomycetes</taxon>
        <taxon>Sordariomycetidae</taxon>
        <taxon>Ophiostomatales</taxon>
        <taxon>Ophiostomataceae</taxon>
        <taxon>Leptographium</taxon>
    </lineage>
</organism>
<keyword evidence="4" id="KW-1185">Reference proteome</keyword>
<evidence type="ECO:0000256" key="1">
    <source>
        <dbReference type="SAM" id="Coils"/>
    </source>
</evidence>
<evidence type="ECO:0008006" key="5">
    <source>
        <dbReference type="Google" id="ProtNLM"/>
    </source>
</evidence>
<evidence type="ECO:0000313" key="4">
    <source>
        <dbReference type="Proteomes" id="UP000007796"/>
    </source>
</evidence>
<evidence type="ECO:0000313" key="3">
    <source>
        <dbReference type="EMBL" id="EFX02701.1"/>
    </source>
</evidence>
<dbReference type="EMBL" id="GL629769">
    <property type="protein sequence ID" value="EFX02701.1"/>
    <property type="molecule type" value="Genomic_DNA"/>
</dbReference>
<dbReference type="HOGENOM" id="CLU_013815_0_0_1"/>
<feature type="region of interest" description="Disordered" evidence="2">
    <location>
        <begin position="449"/>
        <end position="525"/>
    </location>
</feature>
<evidence type="ECO:0000256" key="2">
    <source>
        <dbReference type="SAM" id="MobiDB-lite"/>
    </source>
</evidence>
<dbReference type="eggNOG" id="ENOG502S5KH">
    <property type="taxonomic scope" value="Eukaryota"/>
</dbReference>
<feature type="compositionally biased region" description="Basic and acidic residues" evidence="2">
    <location>
        <begin position="463"/>
        <end position="482"/>
    </location>
</feature>
<feature type="coiled-coil region" evidence="1">
    <location>
        <begin position="69"/>
        <end position="107"/>
    </location>
</feature>
<proteinExistence type="predicted"/>
<dbReference type="Proteomes" id="UP000007796">
    <property type="component" value="Unassembled WGS sequence"/>
</dbReference>
<protein>
    <recommendedName>
        <fullName evidence="5">Mei5 protein</fullName>
    </recommendedName>
</protein>
<dbReference type="InParanoid" id="F0XHT4"/>
<reference evidence="3 4" key="1">
    <citation type="journal article" date="2011" name="Proc. Natl. Acad. Sci. U.S.A.">
        <title>Genome and transcriptome analyses of the mountain pine beetle-fungal symbiont Grosmannia clavigera, a lodgepole pine pathogen.</title>
        <authorList>
            <person name="DiGuistini S."/>
            <person name="Wang Y."/>
            <person name="Liao N.Y."/>
            <person name="Taylor G."/>
            <person name="Tanguay P."/>
            <person name="Feau N."/>
            <person name="Henrissat B."/>
            <person name="Chan S.K."/>
            <person name="Hesse-Orce U."/>
            <person name="Alamouti S.M."/>
            <person name="Tsui C.K.M."/>
            <person name="Docking R.T."/>
            <person name="Levasseur A."/>
            <person name="Haridas S."/>
            <person name="Robertson G."/>
            <person name="Birol I."/>
            <person name="Holt R.A."/>
            <person name="Marra M.A."/>
            <person name="Hamelin R.C."/>
            <person name="Hirst M."/>
            <person name="Jones S.J.M."/>
            <person name="Bohlmann J."/>
            <person name="Breuil C."/>
        </authorList>
    </citation>
    <scope>NUCLEOTIDE SEQUENCE [LARGE SCALE GENOMIC DNA]</scope>
    <source>
        <strain evidence="4">kw1407 / UAMH 11150</strain>
    </source>
</reference>
<dbReference type="Gene3D" id="1.10.287.1490">
    <property type="match status" value="1"/>
</dbReference>
<dbReference type="RefSeq" id="XP_014172183.1">
    <property type="nucleotide sequence ID" value="XM_014316708.1"/>
</dbReference>